<evidence type="ECO:0000256" key="1">
    <source>
        <dbReference type="ARBA" id="ARBA00022729"/>
    </source>
</evidence>
<proteinExistence type="predicted"/>
<reference evidence="4" key="1">
    <citation type="journal article" date="2004" name="Nature">
        <title>Genome duplication in the teleost fish Tetraodon nigroviridis reveals the early vertebrate proto-karyotype.</title>
        <authorList>
            <person name="Jaillon O."/>
            <person name="Aury J.-M."/>
            <person name="Brunet F."/>
            <person name="Petit J.-L."/>
            <person name="Stange-Thomann N."/>
            <person name="Mauceli E."/>
            <person name="Bouneau L."/>
            <person name="Fischer C."/>
            <person name="Ozouf-Costaz C."/>
            <person name="Bernot A."/>
            <person name="Nicaud S."/>
            <person name="Jaffe D."/>
            <person name="Fisher S."/>
            <person name="Lutfalla G."/>
            <person name="Dossat C."/>
            <person name="Segurens B."/>
            <person name="Dasilva C."/>
            <person name="Salanoubat M."/>
            <person name="Levy M."/>
            <person name="Boudet N."/>
            <person name="Castellano S."/>
            <person name="Anthouard V."/>
            <person name="Jubin C."/>
            <person name="Castelli V."/>
            <person name="Katinka M."/>
            <person name="Vacherie B."/>
            <person name="Biemont C."/>
            <person name="Skalli Z."/>
            <person name="Cattolico L."/>
            <person name="Poulain J."/>
            <person name="De Berardinis V."/>
            <person name="Cruaud C."/>
            <person name="Duprat S."/>
            <person name="Brottier P."/>
            <person name="Coutanceau J.-P."/>
            <person name="Gouzy J."/>
            <person name="Parra G."/>
            <person name="Lardier G."/>
            <person name="Chapple C."/>
            <person name="McKernan K.J."/>
            <person name="McEwan P."/>
            <person name="Bosak S."/>
            <person name="Kellis M."/>
            <person name="Volff J.-N."/>
            <person name="Guigo R."/>
            <person name="Zody M.C."/>
            <person name="Mesirov J."/>
            <person name="Lindblad-Toh K."/>
            <person name="Birren B."/>
            <person name="Nusbaum C."/>
            <person name="Kahn D."/>
            <person name="Robinson-Rechavi M."/>
            <person name="Laudet V."/>
            <person name="Schachter V."/>
            <person name="Quetier F."/>
            <person name="Saurin W."/>
            <person name="Scarpelli C."/>
            <person name="Wincker P."/>
            <person name="Lander E.S."/>
            <person name="Weissenbach J."/>
            <person name="Roest Crollius H."/>
        </authorList>
    </citation>
    <scope>NUCLEOTIDE SEQUENCE [LARGE SCALE GENOMIC DNA]</scope>
</reference>
<gene>
    <name evidence="4" type="ORF">GSTENG00007703001</name>
</gene>
<dbReference type="KEGG" id="tng:GSTEN00007703G001"/>
<name>Q4T3P2_TETNG</name>
<dbReference type="InterPro" id="IPR011489">
    <property type="entry name" value="EMI_domain"/>
</dbReference>
<dbReference type="AlphaFoldDB" id="Q4T3P2"/>
<keyword evidence="1" id="KW-0732">Signal</keyword>
<accession>Q4T3P2</accession>
<dbReference type="Pfam" id="PF07546">
    <property type="entry name" value="EMI"/>
    <property type="match status" value="1"/>
</dbReference>
<feature type="domain" description="EMI" evidence="3">
    <location>
        <begin position="1"/>
        <end position="34"/>
    </location>
</feature>
<reference evidence="4" key="2">
    <citation type="submission" date="2004-02" db="EMBL/GenBank/DDBJ databases">
        <authorList>
            <consortium name="Genoscope"/>
            <consortium name="Whitehead Institute Centre for Genome Research"/>
        </authorList>
    </citation>
    <scope>NUCLEOTIDE SEQUENCE</scope>
</reference>
<comment type="caution">
    <text evidence="4">The sequence shown here is derived from an EMBL/GenBank/DDBJ whole genome shotgun (WGS) entry which is preliminary data.</text>
</comment>
<organism evidence="4">
    <name type="scientific">Tetraodon nigroviridis</name>
    <name type="common">Spotted green pufferfish</name>
    <name type="synonym">Chelonodon nigroviridis</name>
    <dbReference type="NCBI Taxonomy" id="99883"/>
    <lineage>
        <taxon>Eukaryota</taxon>
        <taxon>Metazoa</taxon>
        <taxon>Chordata</taxon>
        <taxon>Craniata</taxon>
        <taxon>Vertebrata</taxon>
        <taxon>Euteleostomi</taxon>
        <taxon>Actinopterygii</taxon>
        <taxon>Neopterygii</taxon>
        <taxon>Teleostei</taxon>
        <taxon>Neoteleostei</taxon>
        <taxon>Acanthomorphata</taxon>
        <taxon>Eupercaria</taxon>
        <taxon>Tetraodontiformes</taxon>
        <taxon>Tetradontoidea</taxon>
        <taxon>Tetraodontidae</taxon>
        <taxon>Tetraodon</taxon>
    </lineage>
</organism>
<evidence type="ECO:0000256" key="2">
    <source>
        <dbReference type="ARBA" id="ARBA00023157"/>
    </source>
</evidence>
<dbReference type="PROSITE" id="PS51041">
    <property type="entry name" value="EMI"/>
    <property type="match status" value="1"/>
</dbReference>
<dbReference type="OrthoDB" id="409374at2759"/>
<evidence type="ECO:0000313" key="4">
    <source>
        <dbReference type="EMBL" id="CAF92490.1"/>
    </source>
</evidence>
<evidence type="ECO:0000259" key="3">
    <source>
        <dbReference type="PROSITE" id="PS51041"/>
    </source>
</evidence>
<dbReference type="EMBL" id="CAAE01009969">
    <property type="protein sequence ID" value="CAF92490.1"/>
    <property type="molecule type" value="Genomic_DNA"/>
</dbReference>
<sequence length="43" mass="5285">ISYKTAYRQAVKIEYRKRYQCCPGYYESKNKCVRKYIQKNLSL</sequence>
<protein>
    <submittedName>
        <fullName evidence="4">(spotted green pufferfish) hypothetical protein</fullName>
    </submittedName>
</protein>
<feature type="non-terminal residue" evidence="4">
    <location>
        <position position="1"/>
    </location>
</feature>
<keyword evidence="2" id="KW-1015">Disulfide bond</keyword>